<dbReference type="SUPFAM" id="SSF48452">
    <property type="entry name" value="TPR-like"/>
    <property type="match status" value="1"/>
</dbReference>
<keyword evidence="6" id="KW-1185">Reference proteome</keyword>
<organism evidence="5 6">
    <name type="scientific">Teichococcus aestuarii</name>
    <dbReference type="NCBI Taxonomy" id="568898"/>
    <lineage>
        <taxon>Bacteria</taxon>
        <taxon>Pseudomonadati</taxon>
        <taxon>Pseudomonadota</taxon>
        <taxon>Alphaproteobacteria</taxon>
        <taxon>Acetobacterales</taxon>
        <taxon>Roseomonadaceae</taxon>
        <taxon>Roseomonas</taxon>
    </lineage>
</organism>
<evidence type="ECO:0000256" key="1">
    <source>
        <dbReference type="SAM" id="Coils"/>
    </source>
</evidence>
<gene>
    <name evidence="5" type="ORF">CR165_02000</name>
</gene>
<keyword evidence="1" id="KW-0175">Coiled coil</keyword>
<evidence type="ECO:0000259" key="4">
    <source>
        <dbReference type="Pfam" id="PF16331"/>
    </source>
</evidence>
<name>A0A2U1V9V7_9PROT</name>
<dbReference type="AlphaFoldDB" id="A0A2U1V9V7"/>
<dbReference type="Gene3D" id="1.25.40.10">
    <property type="entry name" value="Tetratricopeptide repeat domain"/>
    <property type="match status" value="1"/>
</dbReference>
<dbReference type="OrthoDB" id="7281831at2"/>
<dbReference type="Gene3D" id="1.20.5.110">
    <property type="match status" value="1"/>
</dbReference>
<feature type="compositionally biased region" description="Low complexity" evidence="2">
    <location>
        <begin position="135"/>
        <end position="165"/>
    </location>
</feature>
<dbReference type="InterPro" id="IPR011990">
    <property type="entry name" value="TPR-like_helical_dom_sf"/>
</dbReference>
<dbReference type="InterPro" id="IPR032519">
    <property type="entry name" value="YbgF_tri"/>
</dbReference>
<feature type="region of interest" description="Disordered" evidence="2">
    <location>
        <begin position="133"/>
        <end position="166"/>
    </location>
</feature>
<feature type="signal peptide" evidence="3">
    <location>
        <begin position="1"/>
        <end position="19"/>
    </location>
</feature>
<comment type="caution">
    <text evidence="5">The sequence shown here is derived from an EMBL/GenBank/DDBJ whole genome shotgun (WGS) entry which is preliminary data.</text>
</comment>
<sequence>MFRKFLLLAPLLLPPMLLAAGPAAAQMESREGIALQNQILQLRQELDMMRRSGGGGGYAAPVPMAPPAGRGGVAGGSPELLSQMLERVGALEEEVRRLRGQVQESEYRVRTTQQALEKLQGDMDYRLQQLEQGGARAPAAAPARPAQRSEAEPAPAAPPAAAAPRTAERALADGQTALSRRDYGAAEAAAREVIAARNTARAQDAQILLGDALLGKREFQNAALAYDDAYRRNRSSGRAPEAMLGLANSFLGFGAKREACATLDDLRSEFPRLSGGLADRAAEARKRGGCR</sequence>
<dbReference type="RefSeq" id="WP_109515273.1">
    <property type="nucleotide sequence ID" value="NZ_PDOA01000001.1"/>
</dbReference>
<proteinExistence type="predicted"/>
<feature type="domain" description="YbgF trimerisation" evidence="4">
    <location>
        <begin position="79"/>
        <end position="135"/>
    </location>
</feature>
<dbReference type="Pfam" id="PF16331">
    <property type="entry name" value="TolA_bind_tri"/>
    <property type="match status" value="1"/>
</dbReference>
<evidence type="ECO:0000256" key="3">
    <source>
        <dbReference type="SAM" id="SignalP"/>
    </source>
</evidence>
<dbReference type="EMBL" id="PDOA01000001">
    <property type="protein sequence ID" value="PWC30702.1"/>
    <property type="molecule type" value="Genomic_DNA"/>
</dbReference>
<evidence type="ECO:0000256" key="2">
    <source>
        <dbReference type="SAM" id="MobiDB-lite"/>
    </source>
</evidence>
<reference evidence="6" key="1">
    <citation type="submission" date="2017-10" db="EMBL/GenBank/DDBJ databases">
        <authorList>
            <person name="Toshchakov S.V."/>
            <person name="Goeva M.A."/>
        </authorList>
    </citation>
    <scope>NUCLEOTIDE SEQUENCE [LARGE SCALE GENOMIC DNA]</scope>
    <source>
        <strain evidence="6">JR1/69-1-13</strain>
    </source>
</reference>
<dbReference type="Proteomes" id="UP000245048">
    <property type="component" value="Unassembled WGS sequence"/>
</dbReference>
<accession>A0A2U1V9V7</accession>
<evidence type="ECO:0000313" key="6">
    <source>
        <dbReference type="Proteomes" id="UP000245048"/>
    </source>
</evidence>
<feature type="chain" id="PRO_5015732308" description="YbgF trimerisation domain-containing protein" evidence="3">
    <location>
        <begin position="20"/>
        <end position="291"/>
    </location>
</feature>
<dbReference type="GO" id="GO:0070206">
    <property type="term" value="P:protein trimerization"/>
    <property type="evidence" value="ECO:0007669"/>
    <property type="project" value="InterPro"/>
</dbReference>
<protein>
    <recommendedName>
        <fullName evidence="4">YbgF trimerisation domain-containing protein</fullName>
    </recommendedName>
</protein>
<evidence type="ECO:0000313" key="5">
    <source>
        <dbReference type="EMBL" id="PWC30702.1"/>
    </source>
</evidence>
<keyword evidence="3" id="KW-0732">Signal</keyword>
<feature type="coiled-coil region" evidence="1">
    <location>
        <begin position="81"/>
        <end position="108"/>
    </location>
</feature>